<dbReference type="AlphaFoldDB" id="A0AAV4T4B6"/>
<evidence type="ECO:0000313" key="3">
    <source>
        <dbReference type="Proteomes" id="UP001054837"/>
    </source>
</evidence>
<proteinExistence type="predicted"/>
<feature type="compositionally biased region" description="Polar residues" evidence="1">
    <location>
        <begin position="159"/>
        <end position="169"/>
    </location>
</feature>
<organism evidence="2 3">
    <name type="scientific">Caerostris darwini</name>
    <dbReference type="NCBI Taxonomy" id="1538125"/>
    <lineage>
        <taxon>Eukaryota</taxon>
        <taxon>Metazoa</taxon>
        <taxon>Ecdysozoa</taxon>
        <taxon>Arthropoda</taxon>
        <taxon>Chelicerata</taxon>
        <taxon>Arachnida</taxon>
        <taxon>Araneae</taxon>
        <taxon>Araneomorphae</taxon>
        <taxon>Entelegynae</taxon>
        <taxon>Araneoidea</taxon>
        <taxon>Araneidae</taxon>
        <taxon>Caerostris</taxon>
    </lineage>
</organism>
<evidence type="ECO:0008006" key="4">
    <source>
        <dbReference type="Google" id="ProtNLM"/>
    </source>
</evidence>
<sequence>MSSWEKDRLPVRLRIQSLHPANQPTLTKVEFEKGQKLTRGAPFKVRSSFQKGPSPQLRIRVSLKSNFLEGKESFLLQDVRCSNSARVHGTGQNVHEDSFIQFRMFKPLNFIRERNGADSVSSLPLMSVGVNDPFDVVLGKGSSAGSFENSIPPPCQPTHPVNQPSTYEG</sequence>
<protein>
    <recommendedName>
        <fullName evidence="4">C2 NT-type domain-containing protein</fullName>
    </recommendedName>
</protein>
<evidence type="ECO:0000256" key="1">
    <source>
        <dbReference type="SAM" id="MobiDB-lite"/>
    </source>
</evidence>
<dbReference type="EMBL" id="BPLQ01008891">
    <property type="protein sequence ID" value="GIY40186.1"/>
    <property type="molecule type" value="Genomic_DNA"/>
</dbReference>
<reference evidence="2 3" key="1">
    <citation type="submission" date="2021-06" db="EMBL/GenBank/DDBJ databases">
        <title>Caerostris darwini draft genome.</title>
        <authorList>
            <person name="Kono N."/>
            <person name="Arakawa K."/>
        </authorList>
    </citation>
    <scope>NUCLEOTIDE SEQUENCE [LARGE SCALE GENOMIC DNA]</scope>
</reference>
<dbReference type="Proteomes" id="UP001054837">
    <property type="component" value="Unassembled WGS sequence"/>
</dbReference>
<keyword evidence="3" id="KW-1185">Reference proteome</keyword>
<gene>
    <name evidence="2" type="ORF">CDAR_424371</name>
</gene>
<accession>A0AAV4T4B6</accession>
<evidence type="ECO:0000313" key="2">
    <source>
        <dbReference type="EMBL" id="GIY40186.1"/>
    </source>
</evidence>
<name>A0AAV4T4B6_9ARAC</name>
<feature type="region of interest" description="Disordered" evidence="1">
    <location>
        <begin position="145"/>
        <end position="169"/>
    </location>
</feature>
<comment type="caution">
    <text evidence="2">The sequence shown here is derived from an EMBL/GenBank/DDBJ whole genome shotgun (WGS) entry which is preliminary data.</text>
</comment>